<evidence type="ECO:0000256" key="14">
    <source>
        <dbReference type="ARBA" id="ARBA00023295"/>
    </source>
</evidence>
<accession>A0A0G0AR47</accession>
<evidence type="ECO:0000256" key="8">
    <source>
        <dbReference type="ARBA" id="ARBA00022801"/>
    </source>
</evidence>
<dbReference type="CDD" id="cd08966">
    <property type="entry name" value="EcFpg-like_N"/>
    <property type="match status" value="1"/>
</dbReference>
<evidence type="ECO:0000256" key="7">
    <source>
        <dbReference type="ARBA" id="ARBA00022771"/>
    </source>
</evidence>
<dbReference type="SMART" id="SM01232">
    <property type="entry name" value="H2TH"/>
    <property type="match status" value="1"/>
</dbReference>
<sequence>MPELPEVETIKRDLFKRILNHKIRLVEIRDKKIVKSNNFVKKLIGNEIKGIERRGKLLIFVLKNKEYLLVHLKMTGQLMFKAKNKSGNVIGGHSLTKMEDNFSEKFTRVVIDFGVGKLFFNDMRRFGYMKIVGEEEKEKIITKDFGIEPLTPDFTWDKFNKLFNKRTTSIKAFLLNQKIIAGLGNIYADEACFCAGIKPDRQVNNINLEEIKKLFKCIPKILQLAIKNRGTTFNSFVDGDGQKGSHFNFLKVYGRHKEKCKRCSEKIKKIRLVGRGTHFCPGCQK</sequence>
<dbReference type="InterPro" id="IPR015886">
    <property type="entry name" value="H2TH_FPG"/>
</dbReference>
<dbReference type="SUPFAM" id="SSF46946">
    <property type="entry name" value="S13-like H2TH domain"/>
    <property type="match status" value="1"/>
</dbReference>
<evidence type="ECO:0000313" key="19">
    <source>
        <dbReference type="EMBL" id="KKP59473.1"/>
    </source>
</evidence>
<dbReference type="AlphaFoldDB" id="A0A0G0AR47"/>
<evidence type="ECO:0000256" key="6">
    <source>
        <dbReference type="ARBA" id="ARBA00022763"/>
    </source>
</evidence>
<reference evidence="19 20" key="1">
    <citation type="journal article" date="2015" name="Nature">
        <title>rRNA introns, odd ribosomes, and small enigmatic genomes across a large radiation of phyla.</title>
        <authorList>
            <person name="Brown C.T."/>
            <person name="Hug L.A."/>
            <person name="Thomas B.C."/>
            <person name="Sharon I."/>
            <person name="Castelle C.J."/>
            <person name="Singh A."/>
            <person name="Wilkins M.J."/>
            <person name="Williams K.H."/>
            <person name="Banfield J.F."/>
        </authorList>
    </citation>
    <scope>NUCLEOTIDE SEQUENCE [LARGE SCALE GENOMIC DNA]</scope>
</reference>
<dbReference type="NCBIfam" id="NF002211">
    <property type="entry name" value="PRK01103.1"/>
    <property type="match status" value="1"/>
</dbReference>
<keyword evidence="7 16" id="KW-0863">Zinc-finger</keyword>
<dbReference type="PATRIC" id="fig|1619045.3.peg.253"/>
<dbReference type="SUPFAM" id="SSF81624">
    <property type="entry name" value="N-terminal domain of MutM-like DNA repair proteins"/>
    <property type="match status" value="1"/>
</dbReference>
<evidence type="ECO:0000256" key="15">
    <source>
        <dbReference type="ARBA" id="ARBA00044632"/>
    </source>
</evidence>
<evidence type="ECO:0000256" key="1">
    <source>
        <dbReference type="ARBA" id="ARBA00001668"/>
    </source>
</evidence>
<comment type="catalytic activity">
    <reaction evidence="1">
        <text>Hydrolysis of DNA containing ring-opened 7-methylguanine residues, releasing 2,6-diamino-4-hydroxy-5-(N-methyl)formamidopyrimidine.</text>
        <dbReference type="EC" id="3.2.2.23"/>
    </reaction>
</comment>
<keyword evidence="5" id="KW-0479">Metal-binding</keyword>
<evidence type="ECO:0000256" key="9">
    <source>
        <dbReference type="ARBA" id="ARBA00022833"/>
    </source>
</evidence>
<keyword evidence="11" id="KW-0234">DNA repair</keyword>
<organism evidence="19 20">
    <name type="scientific">Candidatus Magasanikbacteria bacterium GW2011_GWC2_34_16</name>
    <dbReference type="NCBI Taxonomy" id="1619045"/>
    <lineage>
        <taxon>Bacteria</taxon>
        <taxon>Candidatus Magasanikiibacteriota</taxon>
    </lineage>
</organism>
<proteinExistence type="inferred from homology"/>
<evidence type="ECO:0000256" key="3">
    <source>
        <dbReference type="ARBA" id="ARBA00009409"/>
    </source>
</evidence>
<keyword evidence="9" id="KW-0862">Zinc</keyword>
<name>A0A0G0AR47_9BACT</name>
<keyword evidence="10" id="KW-0238">DNA-binding</keyword>
<comment type="subunit">
    <text evidence="4">Monomer.</text>
</comment>
<dbReference type="FunFam" id="1.10.8.50:FF:000003">
    <property type="entry name" value="Formamidopyrimidine-DNA glycosylase"/>
    <property type="match status" value="1"/>
</dbReference>
<dbReference type="NCBIfam" id="TIGR00577">
    <property type="entry name" value="fpg"/>
    <property type="match status" value="1"/>
</dbReference>
<dbReference type="Proteomes" id="UP000034927">
    <property type="component" value="Unassembled WGS sequence"/>
</dbReference>
<dbReference type="Pfam" id="PF06831">
    <property type="entry name" value="H2TH"/>
    <property type="match status" value="1"/>
</dbReference>
<dbReference type="Gene3D" id="3.20.190.10">
    <property type="entry name" value="MutM-like, N-terminal"/>
    <property type="match status" value="1"/>
</dbReference>
<evidence type="ECO:0000256" key="13">
    <source>
        <dbReference type="ARBA" id="ARBA00023268"/>
    </source>
</evidence>
<evidence type="ECO:0000256" key="10">
    <source>
        <dbReference type="ARBA" id="ARBA00023125"/>
    </source>
</evidence>
<dbReference type="SUPFAM" id="SSF57716">
    <property type="entry name" value="Glucocorticoid receptor-like (DNA-binding domain)"/>
    <property type="match status" value="1"/>
</dbReference>
<evidence type="ECO:0000256" key="2">
    <source>
        <dbReference type="ARBA" id="ARBA00001947"/>
    </source>
</evidence>
<keyword evidence="13" id="KW-0511">Multifunctional enzyme</keyword>
<evidence type="ECO:0000256" key="11">
    <source>
        <dbReference type="ARBA" id="ARBA00023204"/>
    </source>
</evidence>
<dbReference type="PANTHER" id="PTHR22993:SF9">
    <property type="entry name" value="FORMAMIDOPYRIMIDINE-DNA GLYCOSYLASE"/>
    <property type="match status" value="1"/>
</dbReference>
<dbReference type="InterPro" id="IPR020629">
    <property type="entry name" value="FPG_Glyclase"/>
</dbReference>
<dbReference type="PANTHER" id="PTHR22993">
    <property type="entry name" value="FORMAMIDOPYRIMIDINE-DNA GLYCOSYLASE"/>
    <property type="match status" value="1"/>
</dbReference>
<dbReference type="PROSITE" id="PS51066">
    <property type="entry name" value="ZF_FPG_2"/>
    <property type="match status" value="1"/>
</dbReference>
<dbReference type="InterPro" id="IPR010979">
    <property type="entry name" value="Ribosomal_uS13-like_H2TH"/>
</dbReference>
<dbReference type="Pfam" id="PF01149">
    <property type="entry name" value="Fapy_DNA_glyco"/>
    <property type="match status" value="1"/>
</dbReference>
<dbReference type="GO" id="GO:0003684">
    <property type="term" value="F:damaged DNA binding"/>
    <property type="evidence" value="ECO:0007669"/>
    <property type="project" value="InterPro"/>
</dbReference>
<dbReference type="InterPro" id="IPR035937">
    <property type="entry name" value="FPG_N"/>
</dbReference>
<evidence type="ECO:0000313" key="20">
    <source>
        <dbReference type="Proteomes" id="UP000034927"/>
    </source>
</evidence>
<dbReference type="SMART" id="SM00898">
    <property type="entry name" value="Fapy_DNA_glyco"/>
    <property type="match status" value="1"/>
</dbReference>
<comment type="catalytic activity">
    <reaction evidence="15">
        <text>2'-deoxyribonucleotide-(2'-deoxyribose 5'-phosphate)-2'-deoxyribonucleotide-DNA = a 3'-end 2'-deoxyribonucleotide-(2,3-dehydro-2,3-deoxyribose 5'-phosphate)-DNA + a 5'-end 5'-phospho-2'-deoxyribonucleoside-DNA + H(+)</text>
        <dbReference type="Rhea" id="RHEA:66592"/>
        <dbReference type="Rhea" id="RHEA-COMP:13180"/>
        <dbReference type="Rhea" id="RHEA-COMP:16897"/>
        <dbReference type="Rhea" id="RHEA-COMP:17067"/>
        <dbReference type="ChEBI" id="CHEBI:15378"/>
        <dbReference type="ChEBI" id="CHEBI:136412"/>
        <dbReference type="ChEBI" id="CHEBI:157695"/>
        <dbReference type="ChEBI" id="CHEBI:167181"/>
        <dbReference type="EC" id="4.2.99.18"/>
    </reaction>
</comment>
<keyword evidence="12" id="KW-0456">Lyase</keyword>
<comment type="similarity">
    <text evidence="3">Belongs to the FPG family.</text>
</comment>
<protein>
    <submittedName>
        <fullName evidence="19">Formamidopyrimidine-DNA glycosylase</fullName>
    </submittedName>
</protein>
<dbReference type="GO" id="GO:0034039">
    <property type="term" value="F:8-oxo-7,8-dihydroguanine DNA N-glycosylase activity"/>
    <property type="evidence" value="ECO:0007669"/>
    <property type="project" value="TreeGrafter"/>
</dbReference>
<dbReference type="GO" id="GO:0140078">
    <property type="term" value="F:class I DNA-(apurinic or apyrimidinic site) endonuclease activity"/>
    <property type="evidence" value="ECO:0007669"/>
    <property type="project" value="UniProtKB-EC"/>
</dbReference>
<evidence type="ECO:0000259" key="18">
    <source>
        <dbReference type="PROSITE" id="PS51068"/>
    </source>
</evidence>
<evidence type="ECO:0000256" key="4">
    <source>
        <dbReference type="ARBA" id="ARBA00011245"/>
    </source>
</evidence>
<feature type="domain" description="FPG-type" evidence="17">
    <location>
        <begin position="251"/>
        <end position="285"/>
    </location>
</feature>
<keyword evidence="8" id="KW-0378">Hydrolase</keyword>
<evidence type="ECO:0000259" key="17">
    <source>
        <dbReference type="PROSITE" id="PS51066"/>
    </source>
</evidence>
<dbReference type="Gene3D" id="1.10.8.50">
    <property type="match status" value="1"/>
</dbReference>
<dbReference type="InterPro" id="IPR015887">
    <property type="entry name" value="DNA_glyclase_Znf_dom_DNA_BS"/>
</dbReference>
<dbReference type="InterPro" id="IPR000214">
    <property type="entry name" value="Znf_DNA_glyclase/AP_lyase"/>
</dbReference>
<keyword evidence="14" id="KW-0326">Glycosidase</keyword>
<dbReference type="GO" id="GO:0008270">
    <property type="term" value="F:zinc ion binding"/>
    <property type="evidence" value="ECO:0007669"/>
    <property type="project" value="UniProtKB-KW"/>
</dbReference>
<evidence type="ECO:0000256" key="12">
    <source>
        <dbReference type="ARBA" id="ARBA00023239"/>
    </source>
</evidence>
<comment type="cofactor">
    <cofactor evidence="2">
        <name>Zn(2+)</name>
        <dbReference type="ChEBI" id="CHEBI:29105"/>
    </cofactor>
</comment>
<comment type="caution">
    <text evidence="19">The sequence shown here is derived from an EMBL/GenBank/DDBJ whole genome shotgun (WGS) entry which is preliminary data.</text>
</comment>
<dbReference type="EMBL" id="LBPO01000002">
    <property type="protein sequence ID" value="KKP59473.1"/>
    <property type="molecule type" value="Genomic_DNA"/>
</dbReference>
<dbReference type="Pfam" id="PF06827">
    <property type="entry name" value="zf-FPG_IleRS"/>
    <property type="match status" value="1"/>
</dbReference>
<gene>
    <name evidence="19" type="ORF">UR53_C0002G0087</name>
</gene>
<dbReference type="PROSITE" id="PS01242">
    <property type="entry name" value="ZF_FPG_1"/>
    <property type="match status" value="1"/>
</dbReference>
<dbReference type="InterPro" id="IPR012319">
    <property type="entry name" value="FPG_cat"/>
</dbReference>
<feature type="domain" description="Formamidopyrimidine-DNA glycosylase catalytic" evidence="18">
    <location>
        <begin position="2"/>
        <end position="127"/>
    </location>
</feature>
<evidence type="ECO:0000256" key="5">
    <source>
        <dbReference type="ARBA" id="ARBA00022723"/>
    </source>
</evidence>
<dbReference type="InterPro" id="IPR010663">
    <property type="entry name" value="Znf_FPG/IleRS"/>
</dbReference>
<evidence type="ECO:0000256" key="16">
    <source>
        <dbReference type="PROSITE-ProRule" id="PRU00391"/>
    </source>
</evidence>
<keyword evidence="6" id="KW-0227">DNA damage</keyword>
<dbReference type="GO" id="GO:0006284">
    <property type="term" value="P:base-excision repair"/>
    <property type="evidence" value="ECO:0007669"/>
    <property type="project" value="InterPro"/>
</dbReference>
<dbReference type="PROSITE" id="PS51068">
    <property type="entry name" value="FPG_CAT"/>
    <property type="match status" value="1"/>
</dbReference>